<proteinExistence type="predicted"/>
<accession>A0A164W9I2</accession>
<dbReference type="AlphaFoldDB" id="A0A164W9I2"/>
<dbReference type="OrthoDB" id="6378809at2759"/>
<dbReference type="Proteomes" id="UP000076858">
    <property type="component" value="Unassembled WGS sequence"/>
</dbReference>
<organism evidence="2 3">
    <name type="scientific">Daphnia magna</name>
    <dbReference type="NCBI Taxonomy" id="35525"/>
    <lineage>
        <taxon>Eukaryota</taxon>
        <taxon>Metazoa</taxon>
        <taxon>Ecdysozoa</taxon>
        <taxon>Arthropoda</taxon>
        <taxon>Crustacea</taxon>
        <taxon>Branchiopoda</taxon>
        <taxon>Diplostraca</taxon>
        <taxon>Cladocera</taxon>
        <taxon>Anomopoda</taxon>
        <taxon>Daphniidae</taxon>
        <taxon>Daphnia</taxon>
    </lineage>
</organism>
<evidence type="ECO:0000313" key="3">
    <source>
        <dbReference type="Proteomes" id="UP000076858"/>
    </source>
</evidence>
<dbReference type="EMBL" id="LRGB01001274">
    <property type="protein sequence ID" value="KZS13076.1"/>
    <property type="molecule type" value="Genomic_DNA"/>
</dbReference>
<feature type="domain" description="DUF4371" evidence="1">
    <location>
        <begin position="150"/>
        <end position="387"/>
    </location>
</feature>
<evidence type="ECO:0000259" key="1">
    <source>
        <dbReference type="Pfam" id="PF14291"/>
    </source>
</evidence>
<sequence length="560" mass="63512">MLSFLKLVDVVLQQQNDSDVYTTESDTSESQESDVDGQLTQLGDEDYEDNLDSLLSAKASEPCKDFTAVEIGVLITLIICPARLLRFFQDPETTSCSVNFSWDPAEWERCNQSLIDYLVLNQSITKLQMEVCIVYLAFFFGKTKSNLASSVGFCHWKNCHQMLNEHEGSSDHRNAITTFFLRCEKVKGQARIDSQFVATYLSEKSYWKSILKRLLSVIFFLSSRGLAFRGSNQIIGSPKNGNYLGLLEIIAEYDTLLANYLKDYGNKGKRNVSYLSANICEEFIQLILEQVLQFIVQELKQAKYYSIIIDSTPDVSRVDQLTLSFRYVLENGNPVERFVGFIPMSGHSGAAMKDLVMETLEKLQISIEDCRGQSYDIASNMSGIYNGLQALIKERNGLAEYVPCGGHSLNLVGVCAAECNGACVDFFGLVQEINNFLSASTHSWGVLLSHLDAEYLHTARSNFEKYEEESKMLTEIQTELNRRKQAYVLVHSKFSFLTNLDKLTSDEITEAATALVKRYPKDVDYNLGSERLHFKSFFSSFCEFEANQHDNAEDEQRFHF</sequence>
<dbReference type="PANTHER" id="PTHR45749:SF23">
    <property type="entry name" value="ZINC FINGER MYM-TYPE PROTEIN 1-LIKE"/>
    <property type="match status" value="1"/>
</dbReference>
<dbReference type="InterPro" id="IPR012337">
    <property type="entry name" value="RNaseH-like_sf"/>
</dbReference>
<protein>
    <submittedName>
        <fullName evidence="2">Zinc finger MYM-type-like protein</fullName>
    </submittedName>
</protein>
<dbReference type="STRING" id="35525.A0A164W9I2"/>
<dbReference type="SUPFAM" id="SSF53098">
    <property type="entry name" value="Ribonuclease H-like"/>
    <property type="match status" value="1"/>
</dbReference>
<dbReference type="Pfam" id="PF14291">
    <property type="entry name" value="DUF4371"/>
    <property type="match status" value="1"/>
</dbReference>
<reference evidence="2 3" key="1">
    <citation type="submission" date="2016-03" db="EMBL/GenBank/DDBJ databases">
        <title>EvidentialGene: Evidence-directed Construction of Genes on Genomes.</title>
        <authorList>
            <person name="Gilbert D.G."/>
            <person name="Choi J.-H."/>
            <person name="Mockaitis K."/>
            <person name="Colbourne J."/>
            <person name="Pfrender M."/>
        </authorList>
    </citation>
    <scope>NUCLEOTIDE SEQUENCE [LARGE SCALE GENOMIC DNA]</scope>
    <source>
        <strain evidence="2 3">Xinb3</strain>
        <tissue evidence="2">Complete organism</tissue>
    </source>
</reference>
<gene>
    <name evidence="2" type="ORF">APZ42_021823</name>
</gene>
<dbReference type="PANTHER" id="PTHR45749">
    <property type="match status" value="1"/>
</dbReference>
<keyword evidence="3" id="KW-1185">Reference proteome</keyword>
<name>A0A164W9I2_9CRUS</name>
<evidence type="ECO:0000313" key="2">
    <source>
        <dbReference type="EMBL" id="KZS13076.1"/>
    </source>
</evidence>
<comment type="caution">
    <text evidence="2">The sequence shown here is derived from an EMBL/GenBank/DDBJ whole genome shotgun (WGS) entry which is preliminary data.</text>
</comment>
<dbReference type="InterPro" id="IPR025398">
    <property type="entry name" value="DUF4371"/>
</dbReference>